<keyword evidence="6" id="KW-1185">Reference proteome</keyword>
<dbReference type="Pfam" id="PF04780">
    <property type="entry name" value="DUF629"/>
    <property type="match status" value="1"/>
</dbReference>
<dbReference type="STRING" id="218851.A0A2G5D6I7"/>
<dbReference type="OrthoDB" id="205782at2759"/>
<evidence type="ECO:0000313" key="5">
    <source>
        <dbReference type="EMBL" id="PIA39126.1"/>
    </source>
</evidence>
<accession>A0A2G5D6I7</accession>
<evidence type="ECO:0000259" key="4">
    <source>
        <dbReference type="Pfam" id="PF04780"/>
    </source>
</evidence>
<dbReference type="PANTHER" id="PTHR22975">
    <property type="entry name" value="UBIQUITIN SPECIFIC PROTEINASE"/>
    <property type="match status" value="1"/>
</dbReference>
<feature type="compositionally biased region" description="Basic residues" evidence="3">
    <location>
        <begin position="616"/>
        <end position="628"/>
    </location>
</feature>
<feature type="domain" description="DUF629" evidence="4">
    <location>
        <begin position="96"/>
        <end position="515"/>
    </location>
</feature>
<dbReference type="InParanoid" id="A0A2G5D6I7"/>
<keyword evidence="1" id="KW-0833">Ubl conjugation pathway</keyword>
<dbReference type="GO" id="GO:0016787">
    <property type="term" value="F:hydrolase activity"/>
    <property type="evidence" value="ECO:0007669"/>
    <property type="project" value="UniProtKB-KW"/>
</dbReference>
<name>A0A2G5D6I7_AQUCA</name>
<evidence type="ECO:0000256" key="1">
    <source>
        <dbReference type="ARBA" id="ARBA00022786"/>
    </source>
</evidence>
<dbReference type="PANTHER" id="PTHR22975:SF9">
    <property type="entry name" value="ECHINUS SPLICE FORM 3"/>
    <property type="match status" value="1"/>
</dbReference>
<evidence type="ECO:0000313" key="6">
    <source>
        <dbReference type="Proteomes" id="UP000230069"/>
    </source>
</evidence>
<dbReference type="InterPro" id="IPR006865">
    <property type="entry name" value="DUF629"/>
</dbReference>
<dbReference type="InterPro" id="IPR052398">
    <property type="entry name" value="Ubiquitin_hydrolase_53/54"/>
</dbReference>
<evidence type="ECO:0000256" key="3">
    <source>
        <dbReference type="SAM" id="MobiDB-lite"/>
    </source>
</evidence>
<feature type="region of interest" description="Disordered" evidence="3">
    <location>
        <begin position="605"/>
        <end position="636"/>
    </location>
</feature>
<dbReference type="Proteomes" id="UP000230069">
    <property type="component" value="Unassembled WGS sequence"/>
</dbReference>
<dbReference type="FunCoup" id="A0A2G5D6I7">
    <property type="interactions" value="1"/>
</dbReference>
<reference evidence="5 6" key="1">
    <citation type="submission" date="2017-09" db="EMBL/GenBank/DDBJ databases">
        <title>WGS assembly of Aquilegia coerulea Goldsmith.</title>
        <authorList>
            <person name="Hodges S."/>
            <person name="Kramer E."/>
            <person name="Nordborg M."/>
            <person name="Tomkins J."/>
            <person name="Borevitz J."/>
            <person name="Derieg N."/>
            <person name="Yan J."/>
            <person name="Mihaltcheva S."/>
            <person name="Hayes R.D."/>
            <person name="Rokhsar D."/>
        </authorList>
    </citation>
    <scope>NUCLEOTIDE SEQUENCE [LARGE SCALE GENOMIC DNA]</scope>
    <source>
        <strain evidence="6">cv. Goldsmith</strain>
    </source>
</reference>
<evidence type="ECO:0000256" key="2">
    <source>
        <dbReference type="ARBA" id="ARBA00022801"/>
    </source>
</evidence>
<dbReference type="AlphaFoldDB" id="A0A2G5D6I7"/>
<gene>
    <name evidence="5" type="ORF">AQUCO_02700364v1</name>
</gene>
<organism evidence="5 6">
    <name type="scientific">Aquilegia coerulea</name>
    <name type="common">Rocky mountain columbine</name>
    <dbReference type="NCBI Taxonomy" id="218851"/>
    <lineage>
        <taxon>Eukaryota</taxon>
        <taxon>Viridiplantae</taxon>
        <taxon>Streptophyta</taxon>
        <taxon>Embryophyta</taxon>
        <taxon>Tracheophyta</taxon>
        <taxon>Spermatophyta</taxon>
        <taxon>Magnoliopsida</taxon>
        <taxon>Ranunculales</taxon>
        <taxon>Ranunculaceae</taxon>
        <taxon>Thalictroideae</taxon>
        <taxon>Aquilegia</taxon>
    </lineage>
</organism>
<sequence>MENKNANLALEERRKKIEANVVAARIEMAVQQDSESLQENLGTPVVQPHEGGKGKNLKHVVKREEKVHLLWNSISVDDKHNLLKLDLHDLLAHFHSPKTVNREWQSMISNGPWKAVDAPVALPILEEQWELLSSIQSKKYTTTNNMLDIKDSHTGKSLHKSTPGLYTDECHVQQMEKESKVKECSDGEGFLSPCWPIANDSDREWLLEKARLLFELLLKTDALAADHVNKVIQYTMKKLQVLYPGLRFSELGLNQTQICICFLNASQIGRVLEFLGELWQFSMKKNTGNKSETDEFLHSRILECDIRERCFLDGDLILVHKQSLRGESTLAVYTDADASATFVPDGDQRDTGPPNSDDLLRWMFTDSSSEEDLKLWSGLEKLREHQGKELHQILQKNYHTLKNLCEEKCNQLNYKEELQAIWALLFSELRERKFSTKHSPWRFATVLQKKLEELIELEKQNDVSNISKSMLSIIPDVLNNKPTLTAVATDFVDLDTFKDDDLVMQNSLDKSDTCVKEAIMRVNEHIDLELMKNDTLIMRTVEERAKLVSRINPSAAGDYRAILLPLVKSYILAKLEELAGREATEKSKVAKGELVIQIASDVKKSINKGGNQPKPTPKKSKNKTKKMAKNTMDVKV</sequence>
<protein>
    <recommendedName>
        <fullName evidence="4">DUF629 domain-containing protein</fullName>
    </recommendedName>
</protein>
<dbReference type="EMBL" id="KZ305044">
    <property type="protein sequence ID" value="PIA39126.1"/>
    <property type="molecule type" value="Genomic_DNA"/>
</dbReference>
<keyword evidence="2" id="KW-0378">Hydrolase</keyword>
<proteinExistence type="predicted"/>